<accession>A0A0A9GDP0</accession>
<reference evidence="1" key="1">
    <citation type="submission" date="2014-09" db="EMBL/GenBank/DDBJ databases">
        <authorList>
            <person name="Magalhaes I.L.F."/>
            <person name="Oliveira U."/>
            <person name="Santos F.R."/>
            <person name="Vidigal T.H.D.A."/>
            <person name="Brescovit A.D."/>
            <person name="Santos A.J."/>
        </authorList>
    </citation>
    <scope>NUCLEOTIDE SEQUENCE</scope>
    <source>
        <tissue evidence="1">Shoot tissue taken approximately 20 cm above the soil surface</tissue>
    </source>
</reference>
<reference evidence="1" key="2">
    <citation type="journal article" date="2015" name="Data Brief">
        <title>Shoot transcriptome of the giant reed, Arundo donax.</title>
        <authorList>
            <person name="Barrero R.A."/>
            <person name="Guerrero F.D."/>
            <person name="Moolhuijzen P."/>
            <person name="Goolsby J.A."/>
            <person name="Tidwell J."/>
            <person name="Bellgard S.E."/>
            <person name="Bellgard M.I."/>
        </authorList>
    </citation>
    <scope>NUCLEOTIDE SEQUENCE</scope>
    <source>
        <tissue evidence="1">Shoot tissue taken approximately 20 cm above the soil surface</tissue>
    </source>
</reference>
<sequence length="80" mass="9299">MENYNLYREEPINSFLHHAEDSGIVQCCGWSLEWLQFNMHVDRAVFFCPRRILLRAPRTKLPVKSRCRAHVPLGVASESA</sequence>
<dbReference type="EMBL" id="GBRH01179088">
    <property type="protein sequence ID" value="JAE18808.1"/>
    <property type="molecule type" value="Transcribed_RNA"/>
</dbReference>
<organism evidence="1">
    <name type="scientific">Arundo donax</name>
    <name type="common">Giant reed</name>
    <name type="synonym">Donax arundinaceus</name>
    <dbReference type="NCBI Taxonomy" id="35708"/>
    <lineage>
        <taxon>Eukaryota</taxon>
        <taxon>Viridiplantae</taxon>
        <taxon>Streptophyta</taxon>
        <taxon>Embryophyta</taxon>
        <taxon>Tracheophyta</taxon>
        <taxon>Spermatophyta</taxon>
        <taxon>Magnoliopsida</taxon>
        <taxon>Liliopsida</taxon>
        <taxon>Poales</taxon>
        <taxon>Poaceae</taxon>
        <taxon>PACMAD clade</taxon>
        <taxon>Arundinoideae</taxon>
        <taxon>Arundineae</taxon>
        <taxon>Arundo</taxon>
    </lineage>
</organism>
<dbReference type="AlphaFoldDB" id="A0A0A9GDP0"/>
<protein>
    <submittedName>
        <fullName evidence="1">Uncharacterized protein</fullName>
    </submittedName>
</protein>
<proteinExistence type="predicted"/>
<name>A0A0A9GDP0_ARUDO</name>
<evidence type="ECO:0000313" key="1">
    <source>
        <dbReference type="EMBL" id="JAE18808.1"/>
    </source>
</evidence>